<dbReference type="Pfam" id="PF00258">
    <property type="entry name" value="Flavodoxin_1"/>
    <property type="match status" value="1"/>
</dbReference>
<dbReference type="PRINTS" id="PR00369">
    <property type="entry name" value="FLAVODOXIN"/>
</dbReference>
<dbReference type="InterPro" id="IPR029039">
    <property type="entry name" value="Flavoprotein-like_sf"/>
</dbReference>
<dbReference type="Gene3D" id="3.40.50.360">
    <property type="match status" value="1"/>
</dbReference>
<evidence type="ECO:0000256" key="6">
    <source>
        <dbReference type="ARBA" id="ARBA00022857"/>
    </source>
</evidence>
<dbReference type="SUPFAM" id="SSF52343">
    <property type="entry name" value="Ferredoxin reductase-like, C-terminal NADP-linked domain"/>
    <property type="match status" value="1"/>
</dbReference>
<dbReference type="Pfam" id="PF00175">
    <property type="entry name" value="NAD_binding_1"/>
    <property type="match status" value="1"/>
</dbReference>
<evidence type="ECO:0000256" key="5">
    <source>
        <dbReference type="ARBA" id="ARBA00022827"/>
    </source>
</evidence>
<dbReference type="GO" id="GO:0050660">
    <property type="term" value="F:flavin adenine dinucleotide binding"/>
    <property type="evidence" value="ECO:0007669"/>
    <property type="project" value="TreeGrafter"/>
</dbReference>
<evidence type="ECO:0000259" key="9">
    <source>
        <dbReference type="PROSITE" id="PS51384"/>
    </source>
</evidence>
<evidence type="ECO:0000256" key="4">
    <source>
        <dbReference type="ARBA" id="ARBA00022643"/>
    </source>
</evidence>
<evidence type="ECO:0000313" key="10">
    <source>
        <dbReference type="EMBL" id="CCA21821.1"/>
    </source>
</evidence>
<accession>F0WKL4</accession>
<sequence length="1242" mass="140878">MENDKLVILYGSETGTAIDAAEQIQEMAFERDIADCTVQSLNDFDVVQNLPHVKIAVFCVATTGDGVAPGNMRKAWQFLLRKSLHSGWLEGVQVAVFGLGDSSYDKYNAVARKLDARLQQLGAQRLIPRGLGDDQHPRGYFGAFIPWLEEFWKHVLPILSPYYQIRENPDSAQSALTRIDMMKNTILLEILPYSEPLSTVSSSSNFYDPPEDTIHPEGGLCRGTVTCNKSLTAEDWTQDVRHIEISLSDALFPFQPGSIAVIYPENDEKCVSNLIEYVSKTTDLPSRGNSVVKIISNAKEKVVIDDKRDLLSFPNPTRLHDLFKKYLDINGTPRRSFFSRISHYAKSSEERDKLVELSSPEGADLLYDYCIREKKTYVEILLDFPSVRLPLNTLLQLIPSQRPRLYSIASSYLMHPDKIHLCVAILETLTPYKRNRVGVCSEYLRSLTPGQDVLFWIKSGCIKCPALESNVILIGPGTGLAPLRAILQERQMVQNQMNNPSEREKHSAIIGKVGLYHGCRHEHKDYLYRDELHSYLSTGALQALHTAFSRDQSHKIYVQTRLEEQKAAVYHHLINEGFCIIAGSSKRMPSDVYETFLNILQSEGGMSVTEAEQMMKYLLRTKRYIVESWLEVCFDKKKLRSDTRPFGLDKIGVAPARRAMRIWAFDIVGLPEHIVSLGSRLLLQYHTDTKDSTILISGSIYGLRELSKSSHTSVKFVKRARSNDRPLSPSNGHHTEKTISTVASEYRGALLGEQHSTLPYAFVKGSEITTNKVKCGSDTFRCHFVISIKKLGESIVCSVTLPHPEATSTGLMISHCWQPKILGSYCGSWRRVDSLFDKDTTTEDTLRWLESGIRIYRKAAVEKEFRLQIVIPESEIQVGSHSFSGFSSRGASGFSRIRNASSNNGDSQHQQSFDECLGRIEFLPDGTLSGFSCELCNPQICAIRGTWKPKRVQFILKFAVTDQIGTFIYDGKLCTDPVTLEESLTGWWKNIDEDSSTNPDYRRGRGQFSWVLKSITKMNSLKKNYVDSGAIRVFTAGRYTMRGVAVDSEGFQYEEMVRLQLCQDGRLTGTCTESLYEGTPYRISGRWSLKKIQYCQPFRMHNETSLYQYVARLDPNGRGIIVHGRWWNMSKDDNDLSGEHGTLSFAIVEARRHWTIQSHPFFPPSFRATAEWLLSFIDVGIQGRLYIIDDTKGSKKPLTFSTDKSTSNVWHHILTFCHEKWFDHETTNTKCDPKKLRRKTSR</sequence>
<dbReference type="Pfam" id="PF00667">
    <property type="entry name" value="FAD_binding_1"/>
    <property type="match status" value="1"/>
</dbReference>
<reference evidence="10" key="1">
    <citation type="journal article" date="2011" name="PLoS Biol.">
        <title>Gene gain and loss during evolution of obligate parasitism in the white rust pathogen of Arabidopsis thaliana.</title>
        <authorList>
            <person name="Kemen E."/>
            <person name="Gardiner A."/>
            <person name="Schultz-Larsen T."/>
            <person name="Kemen A.C."/>
            <person name="Balmuth A.L."/>
            <person name="Robert-Seilaniantz A."/>
            <person name="Bailey K."/>
            <person name="Holub E."/>
            <person name="Studholme D.J."/>
            <person name="Maclean D."/>
            <person name="Jones J.D."/>
        </authorList>
    </citation>
    <scope>NUCLEOTIDE SEQUENCE</scope>
</reference>
<protein>
    <submittedName>
        <fullName evidence="10">NADPHdependent diflavin oxidoreductase putative</fullName>
    </submittedName>
</protein>
<evidence type="ECO:0000256" key="2">
    <source>
        <dbReference type="ARBA" id="ARBA00001974"/>
    </source>
</evidence>
<dbReference type="PANTHER" id="PTHR19384">
    <property type="entry name" value="NITRIC OXIDE SYNTHASE-RELATED"/>
    <property type="match status" value="1"/>
</dbReference>
<dbReference type="SUPFAM" id="SSF52218">
    <property type="entry name" value="Flavoproteins"/>
    <property type="match status" value="1"/>
</dbReference>
<dbReference type="InterPro" id="IPR001433">
    <property type="entry name" value="OxRdtase_FAD/NAD-bd"/>
</dbReference>
<feature type="domain" description="Flavodoxin-like" evidence="8">
    <location>
        <begin position="6"/>
        <end position="152"/>
    </location>
</feature>
<keyword evidence="7" id="KW-0560">Oxidoreductase</keyword>
<feature type="domain" description="FAD-binding FR-type" evidence="9">
    <location>
        <begin position="218"/>
        <end position="483"/>
    </location>
</feature>
<keyword evidence="6" id="KW-0521">NADP</keyword>
<comment type="cofactor">
    <cofactor evidence="1">
        <name>FMN</name>
        <dbReference type="ChEBI" id="CHEBI:58210"/>
    </cofactor>
</comment>
<dbReference type="InterPro" id="IPR003097">
    <property type="entry name" value="CysJ-like_FAD-binding"/>
</dbReference>
<dbReference type="HOGENOM" id="CLU_266625_0_0_1"/>
<dbReference type="Gene3D" id="1.20.990.10">
    <property type="entry name" value="NADPH-cytochrome p450 Reductase, Chain A, domain 3"/>
    <property type="match status" value="1"/>
</dbReference>
<keyword evidence="5" id="KW-0274">FAD</keyword>
<name>F0WKL4_9STRA</name>
<dbReference type="PRINTS" id="PR00371">
    <property type="entry name" value="FPNCR"/>
</dbReference>
<comment type="cofactor">
    <cofactor evidence="2">
        <name>FAD</name>
        <dbReference type="ChEBI" id="CHEBI:57692"/>
    </cofactor>
</comment>
<dbReference type="PANTHER" id="PTHR19384:SF10">
    <property type="entry name" value="NADPH-DEPENDENT DIFLAVIN OXIDOREDUCTASE 1"/>
    <property type="match status" value="1"/>
</dbReference>
<dbReference type="PROSITE" id="PS50902">
    <property type="entry name" value="FLAVODOXIN_LIKE"/>
    <property type="match status" value="1"/>
</dbReference>
<dbReference type="PROSITE" id="PS51384">
    <property type="entry name" value="FAD_FR"/>
    <property type="match status" value="1"/>
</dbReference>
<organism evidence="10">
    <name type="scientific">Albugo laibachii Nc14</name>
    <dbReference type="NCBI Taxonomy" id="890382"/>
    <lineage>
        <taxon>Eukaryota</taxon>
        <taxon>Sar</taxon>
        <taxon>Stramenopiles</taxon>
        <taxon>Oomycota</taxon>
        <taxon>Peronosporomycetes</taxon>
        <taxon>Albuginales</taxon>
        <taxon>Albuginaceae</taxon>
        <taxon>Albugo</taxon>
    </lineage>
</organism>
<gene>
    <name evidence="10" type="primary">AlNc14C135G7064</name>
    <name evidence="10" type="ORF">ALNC14_079640</name>
</gene>
<keyword evidence="4" id="KW-0288">FMN</keyword>
<evidence type="ECO:0000256" key="7">
    <source>
        <dbReference type="ARBA" id="ARBA00023002"/>
    </source>
</evidence>
<dbReference type="InterPro" id="IPR008254">
    <property type="entry name" value="Flavodoxin/NO_synth"/>
</dbReference>
<dbReference type="InterPro" id="IPR017927">
    <property type="entry name" value="FAD-bd_FR_type"/>
</dbReference>
<dbReference type="GO" id="GO:0016491">
    <property type="term" value="F:oxidoreductase activity"/>
    <property type="evidence" value="ECO:0007669"/>
    <property type="project" value="UniProtKB-KW"/>
</dbReference>
<dbReference type="EMBL" id="FR824180">
    <property type="protein sequence ID" value="CCA21821.1"/>
    <property type="molecule type" value="Genomic_DNA"/>
</dbReference>
<dbReference type="Gene3D" id="2.40.30.10">
    <property type="entry name" value="Translation factors"/>
    <property type="match status" value="1"/>
</dbReference>
<dbReference type="Gene3D" id="3.40.50.80">
    <property type="entry name" value="Nucleotide-binding domain of ferredoxin-NADP reductase (FNR) module"/>
    <property type="match status" value="1"/>
</dbReference>
<keyword evidence="3" id="KW-0285">Flavoprotein</keyword>
<reference evidence="10" key="2">
    <citation type="submission" date="2011-02" db="EMBL/GenBank/DDBJ databases">
        <authorList>
            <person name="MacLean D."/>
        </authorList>
    </citation>
    <scope>NUCLEOTIDE SEQUENCE</scope>
</reference>
<dbReference type="GO" id="GO:0005829">
    <property type="term" value="C:cytosol"/>
    <property type="evidence" value="ECO:0007669"/>
    <property type="project" value="TreeGrafter"/>
</dbReference>
<evidence type="ECO:0000256" key="3">
    <source>
        <dbReference type="ARBA" id="ARBA00022630"/>
    </source>
</evidence>
<dbReference type="InterPro" id="IPR023173">
    <property type="entry name" value="NADPH_Cyt_P450_Rdtase_alpha"/>
</dbReference>
<dbReference type="AlphaFoldDB" id="F0WKL4"/>
<evidence type="ECO:0000256" key="1">
    <source>
        <dbReference type="ARBA" id="ARBA00001917"/>
    </source>
</evidence>
<evidence type="ECO:0000259" key="8">
    <source>
        <dbReference type="PROSITE" id="PS50902"/>
    </source>
</evidence>
<dbReference type="InterPro" id="IPR039261">
    <property type="entry name" value="FNR_nucleotide-bd"/>
</dbReference>
<dbReference type="GO" id="GO:0010181">
    <property type="term" value="F:FMN binding"/>
    <property type="evidence" value="ECO:0007669"/>
    <property type="project" value="InterPro"/>
</dbReference>
<dbReference type="InterPro" id="IPR017938">
    <property type="entry name" value="Riboflavin_synthase-like_b-brl"/>
</dbReference>
<proteinExistence type="predicted"/>
<dbReference type="SUPFAM" id="SSF63380">
    <property type="entry name" value="Riboflavin synthase domain-like"/>
    <property type="match status" value="1"/>
</dbReference>
<dbReference type="InterPro" id="IPR001709">
    <property type="entry name" value="Flavoprot_Pyr_Nucl_cyt_Rdtase"/>
</dbReference>
<dbReference type="InterPro" id="IPR001094">
    <property type="entry name" value="Flavdoxin-like"/>
</dbReference>